<protein>
    <submittedName>
        <fullName evidence="5">Metallophosphatase</fullName>
    </submittedName>
</protein>
<dbReference type="GeneID" id="69467577"/>
<comment type="similarity">
    <text evidence="4">Belongs to the cyclic nucleotide phosphodiesterase class-III family.</text>
</comment>
<evidence type="ECO:0000256" key="1">
    <source>
        <dbReference type="ARBA" id="ARBA00022723"/>
    </source>
</evidence>
<dbReference type="Gene3D" id="3.60.21.10">
    <property type="match status" value="1"/>
</dbReference>
<dbReference type="InterPro" id="IPR029052">
    <property type="entry name" value="Metallo-depent_PP-like"/>
</dbReference>
<sequence length="267" mass="30872">MTFISKNTQSWTIVQISDTHLMDQEDLKFVQMNPEHSFHGIMRDIQQRYPELDAIVHTGDLAQVPVPATYARYLAFMHRLNIPFYQIPGNHDEVEYFPFHQQQNRVHAIHLGRWTIMLLNSAVKNQIDGRIEPSQLAQLDQLLTEHAGQHVILACHHHPFAMQSHWVDQHKLKNTADLTEVMVKHQNIKAVLFGHVHQDSLNIWNNIPFYSTPSTSVQFKPHSDDFALGQEAPGYRVLHLKDNGEFDTQVHRVENLVGQINNEISGY</sequence>
<dbReference type="STRING" id="756892.GCA_001922645_00618"/>
<dbReference type="PANTHER" id="PTHR42988">
    <property type="entry name" value="PHOSPHOHYDROLASE"/>
    <property type="match status" value="1"/>
</dbReference>
<reference evidence="5 6" key="1">
    <citation type="submission" date="2020-02" db="EMBL/GenBank/DDBJ databases">
        <title>Tigecycline-resistant Acinetobacter species from pigs and migratory birds.</title>
        <authorList>
            <person name="Chen C."/>
            <person name="Sun J."/>
            <person name="Liao X.-P."/>
            <person name="Liu Y.-H."/>
        </authorList>
    </citation>
    <scope>NUCLEOTIDE SEQUENCE [LARGE SCALE GENOMIC DNA]</scope>
    <source>
        <strain evidence="5 6">C15_T</strain>
    </source>
</reference>
<evidence type="ECO:0000313" key="6">
    <source>
        <dbReference type="Proteomes" id="UP000593812"/>
    </source>
</evidence>
<evidence type="ECO:0000256" key="4">
    <source>
        <dbReference type="ARBA" id="ARBA00025742"/>
    </source>
</evidence>
<evidence type="ECO:0000313" key="5">
    <source>
        <dbReference type="EMBL" id="QOW42591.1"/>
    </source>
</evidence>
<dbReference type="InterPro" id="IPR050884">
    <property type="entry name" value="CNP_phosphodiesterase-III"/>
</dbReference>
<keyword evidence="2" id="KW-0378">Hydrolase</keyword>
<proteinExistence type="inferred from homology"/>
<dbReference type="Pfam" id="PF00149">
    <property type="entry name" value="Metallophos"/>
    <property type="match status" value="1"/>
</dbReference>
<evidence type="ECO:0000256" key="2">
    <source>
        <dbReference type="ARBA" id="ARBA00022801"/>
    </source>
</evidence>
<dbReference type="PANTHER" id="PTHR42988:SF2">
    <property type="entry name" value="CYCLIC NUCLEOTIDE PHOSPHODIESTERASE CBUA0032-RELATED"/>
    <property type="match status" value="1"/>
</dbReference>
<keyword evidence="3" id="KW-0408">Iron</keyword>
<gene>
    <name evidence="5" type="ORF">G0027_06835</name>
</gene>
<dbReference type="AlphaFoldDB" id="A0A2L2J608"/>
<dbReference type="Proteomes" id="UP000593812">
    <property type="component" value="Chromosome"/>
</dbReference>
<keyword evidence="1" id="KW-0479">Metal-binding</keyword>
<organism evidence="5 6">
    <name type="scientific">Acinetobacter indicus</name>
    <dbReference type="NCBI Taxonomy" id="756892"/>
    <lineage>
        <taxon>Bacteria</taxon>
        <taxon>Pseudomonadati</taxon>
        <taxon>Pseudomonadota</taxon>
        <taxon>Gammaproteobacteria</taxon>
        <taxon>Moraxellales</taxon>
        <taxon>Moraxellaceae</taxon>
        <taxon>Acinetobacter</taxon>
    </lineage>
</organism>
<accession>A0A2L2J608</accession>
<name>A0A2L2J608_9GAMM</name>
<dbReference type="RefSeq" id="WP_104989208.1">
    <property type="nucleotide sequence ID" value="NZ_CP024620.2"/>
</dbReference>
<dbReference type="GO" id="GO:0016787">
    <property type="term" value="F:hydrolase activity"/>
    <property type="evidence" value="ECO:0007669"/>
    <property type="project" value="UniProtKB-KW"/>
</dbReference>
<dbReference type="EMBL" id="CP048654">
    <property type="protein sequence ID" value="QOW42591.1"/>
    <property type="molecule type" value="Genomic_DNA"/>
</dbReference>
<dbReference type="InterPro" id="IPR004843">
    <property type="entry name" value="Calcineurin-like_PHP"/>
</dbReference>
<dbReference type="KEGG" id="aid:CTZ23_14050"/>
<dbReference type="GO" id="GO:0046872">
    <property type="term" value="F:metal ion binding"/>
    <property type="evidence" value="ECO:0007669"/>
    <property type="project" value="UniProtKB-KW"/>
</dbReference>
<dbReference type="SUPFAM" id="SSF56300">
    <property type="entry name" value="Metallo-dependent phosphatases"/>
    <property type="match status" value="1"/>
</dbReference>
<evidence type="ECO:0000256" key="3">
    <source>
        <dbReference type="ARBA" id="ARBA00023004"/>
    </source>
</evidence>